<organism evidence="1 2">
    <name type="scientific">Endozoicomonas gorgoniicola</name>
    <dbReference type="NCBI Taxonomy" id="1234144"/>
    <lineage>
        <taxon>Bacteria</taxon>
        <taxon>Pseudomonadati</taxon>
        <taxon>Pseudomonadota</taxon>
        <taxon>Gammaproteobacteria</taxon>
        <taxon>Oceanospirillales</taxon>
        <taxon>Endozoicomonadaceae</taxon>
        <taxon>Endozoicomonas</taxon>
    </lineage>
</organism>
<sequence length="112" mass="12695">MQFIKEKNFFKVARITGPTHNLLSIRLSKSKCSPKITPLPVKRGEIERLKGEAVLTQVLAGLDIVNKELQKQYFVLEIQFIPSDSQPASVYNLLVQELIKRIDSNGEFVVVL</sequence>
<proteinExistence type="predicted"/>
<keyword evidence="2" id="KW-1185">Reference proteome</keyword>
<comment type="caution">
    <text evidence="1">The sequence shown here is derived from an EMBL/GenBank/DDBJ whole genome shotgun (WGS) entry which is preliminary data.</text>
</comment>
<evidence type="ECO:0000313" key="1">
    <source>
        <dbReference type="EMBL" id="MCW7552810.1"/>
    </source>
</evidence>
<reference evidence="1 2" key="1">
    <citation type="submission" date="2022-10" db="EMBL/GenBank/DDBJ databases">
        <title>High-quality genome sequences of two octocoral-associated bacteria, Endozoicomonas euniceicola EF212 and Endozoicomonas gorgoniicola PS125.</title>
        <authorList>
            <person name="Chiou Y.-J."/>
            <person name="Chen Y.-H."/>
        </authorList>
    </citation>
    <scope>NUCLEOTIDE SEQUENCE [LARGE SCALE GENOMIC DNA]</scope>
    <source>
        <strain evidence="1 2">PS125</strain>
    </source>
</reference>
<gene>
    <name evidence="1" type="ORF">NX722_09175</name>
</gene>
<name>A0ABT3MTU3_9GAMM</name>
<dbReference type="Proteomes" id="UP001209854">
    <property type="component" value="Unassembled WGS sequence"/>
</dbReference>
<dbReference type="EMBL" id="JAPFCC010000001">
    <property type="protein sequence ID" value="MCW7552810.1"/>
    <property type="molecule type" value="Genomic_DNA"/>
</dbReference>
<dbReference type="RefSeq" id="WP_262567721.1">
    <property type="nucleotide sequence ID" value="NZ_JAPFCC010000001.1"/>
</dbReference>
<accession>A0ABT3MTU3</accession>
<evidence type="ECO:0000313" key="2">
    <source>
        <dbReference type="Proteomes" id="UP001209854"/>
    </source>
</evidence>
<protein>
    <submittedName>
        <fullName evidence="1">Uncharacterized protein</fullName>
    </submittedName>
</protein>